<keyword evidence="6" id="KW-0624">Polysaccharide degradation</keyword>
<comment type="similarity">
    <text evidence="1 7">Belongs to the glycosyl hydrolase 5 (cellulase A) family.</text>
</comment>
<evidence type="ECO:0000313" key="9">
    <source>
        <dbReference type="EMBL" id="KAA1259019.1"/>
    </source>
</evidence>
<dbReference type="InterPro" id="IPR050386">
    <property type="entry name" value="Glycosyl_hydrolase_5"/>
</dbReference>
<dbReference type="InterPro" id="IPR017853">
    <property type="entry name" value="GH"/>
</dbReference>
<dbReference type="GO" id="GO:0030245">
    <property type="term" value="P:cellulose catabolic process"/>
    <property type="evidence" value="ECO:0007669"/>
    <property type="project" value="UniProtKB-KW"/>
</dbReference>
<keyword evidence="4" id="KW-0119">Carbohydrate metabolism</keyword>
<sequence>MLPFGLIVLSLLNQLLMLLAFADATLPPGDPPRVIVRDMSLGKTVVGSQGELLRGATVAYFKFRRETVGQPGYPAIDYATDPAFWDRMSETGINAVRLVFFDGWQRSHGDPNVDPFRPFPFTSLSPADALLQGAATQAEANEISRSDRRNMLRDFDTIVNLAAERNIYLMINYHDTTGYKDPNFITGLQPGQRKFSYTEGQSYLYQFWNRIAPRYANRTHVFYELMNEPVGFHPNNYTADDVFQMSRLFKRVRLLAPDTHLSLATFTTPASFNNRTMLRIAVELDQSGVDFTNASIAFHPYDISNLPHVVQPIAQTMRRYPVINTEQGLPASLKLSEEEPDAPGYFYHLLGSRTMERMNVSWFAWNTFETDQFENVWTDIFQADAILKNYYWGTELMLAEAMSRLENSMNPEAQAAYMMAKPLFDLYTNDPNAELPE</sequence>
<evidence type="ECO:0000256" key="2">
    <source>
        <dbReference type="ARBA" id="ARBA00022801"/>
    </source>
</evidence>
<evidence type="ECO:0000256" key="3">
    <source>
        <dbReference type="ARBA" id="ARBA00023001"/>
    </source>
</evidence>
<dbReference type="GO" id="GO:0009986">
    <property type="term" value="C:cell surface"/>
    <property type="evidence" value="ECO:0007669"/>
    <property type="project" value="TreeGrafter"/>
</dbReference>
<name>A0A5B1CH00_9BACT</name>
<evidence type="ECO:0000256" key="4">
    <source>
        <dbReference type="ARBA" id="ARBA00023277"/>
    </source>
</evidence>
<dbReference type="OrthoDB" id="221687at2"/>
<dbReference type="PANTHER" id="PTHR31297:SF41">
    <property type="entry name" value="ENDOGLUCANASE, PUTATIVE (AFU_ORTHOLOGUE AFUA_5G01830)-RELATED"/>
    <property type="match status" value="1"/>
</dbReference>
<dbReference type="GO" id="GO:0005576">
    <property type="term" value="C:extracellular region"/>
    <property type="evidence" value="ECO:0007669"/>
    <property type="project" value="TreeGrafter"/>
</dbReference>
<reference evidence="9 10" key="1">
    <citation type="submission" date="2019-08" db="EMBL/GenBank/DDBJ databases">
        <title>Deep-cultivation of Planctomycetes and their phenomic and genomic characterization uncovers novel biology.</title>
        <authorList>
            <person name="Wiegand S."/>
            <person name="Jogler M."/>
            <person name="Boedeker C."/>
            <person name="Pinto D."/>
            <person name="Vollmers J."/>
            <person name="Rivas-Marin E."/>
            <person name="Kohn T."/>
            <person name="Peeters S.H."/>
            <person name="Heuer A."/>
            <person name="Rast P."/>
            <person name="Oberbeckmann S."/>
            <person name="Bunk B."/>
            <person name="Jeske O."/>
            <person name="Meyerdierks A."/>
            <person name="Storesund J.E."/>
            <person name="Kallscheuer N."/>
            <person name="Luecker S."/>
            <person name="Lage O.M."/>
            <person name="Pohl T."/>
            <person name="Merkel B.J."/>
            <person name="Hornburger P."/>
            <person name="Mueller R.-W."/>
            <person name="Bruemmer F."/>
            <person name="Labrenz M."/>
            <person name="Spormann A.M."/>
            <person name="Op Den Camp H."/>
            <person name="Overmann J."/>
            <person name="Amann R."/>
            <person name="Jetten M.S.M."/>
            <person name="Mascher T."/>
            <person name="Medema M.H."/>
            <person name="Devos D.P."/>
            <person name="Kaster A.-K."/>
            <person name="Ovreas L."/>
            <person name="Rohde M."/>
            <person name="Galperin M.Y."/>
            <person name="Jogler C."/>
        </authorList>
    </citation>
    <scope>NUCLEOTIDE SEQUENCE [LARGE SCALE GENOMIC DNA]</scope>
    <source>
        <strain evidence="9 10">LF1</strain>
    </source>
</reference>
<protein>
    <submittedName>
        <fullName evidence="9">Cellulase (Glycosyl hydrolase family 5)</fullName>
    </submittedName>
</protein>
<dbReference type="GO" id="GO:0008422">
    <property type="term" value="F:beta-glucosidase activity"/>
    <property type="evidence" value="ECO:0007669"/>
    <property type="project" value="TreeGrafter"/>
</dbReference>
<dbReference type="RefSeq" id="WP_068260296.1">
    <property type="nucleotide sequence ID" value="NZ_VRLW01000001.1"/>
</dbReference>
<dbReference type="Gene3D" id="3.20.20.80">
    <property type="entry name" value="Glycosidases"/>
    <property type="match status" value="1"/>
</dbReference>
<keyword evidence="2 7" id="KW-0378">Hydrolase</keyword>
<accession>A0A5B1CH00</accession>
<dbReference type="PROSITE" id="PS00659">
    <property type="entry name" value="GLYCOSYL_HYDROL_F5"/>
    <property type="match status" value="1"/>
</dbReference>
<evidence type="ECO:0000256" key="5">
    <source>
        <dbReference type="ARBA" id="ARBA00023295"/>
    </source>
</evidence>
<dbReference type="EMBL" id="VRLW01000001">
    <property type="protein sequence ID" value="KAA1259019.1"/>
    <property type="molecule type" value="Genomic_DNA"/>
</dbReference>
<evidence type="ECO:0000313" key="10">
    <source>
        <dbReference type="Proteomes" id="UP000322699"/>
    </source>
</evidence>
<dbReference type="Pfam" id="PF00150">
    <property type="entry name" value="Cellulase"/>
    <property type="match status" value="1"/>
</dbReference>
<evidence type="ECO:0000256" key="6">
    <source>
        <dbReference type="ARBA" id="ARBA00023326"/>
    </source>
</evidence>
<keyword evidence="3" id="KW-0136">Cellulose degradation</keyword>
<gene>
    <name evidence="9" type="ORF">LF1_15440</name>
</gene>
<dbReference type="SUPFAM" id="SSF51445">
    <property type="entry name" value="(Trans)glycosidases"/>
    <property type="match status" value="1"/>
</dbReference>
<proteinExistence type="inferred from homology"/>
<dbReference type="InterPro" id="IPR018087">
    <property type="entry name" value="Glyco_hydro_5_CS"/>
</dbReference>
<keyword evidence="10" id="KW-1185">Reference proteome</keyword>
<evidence type="ECO:0000259" key="8">
    <source>
        <dbReference type="Pfam" id="PF00150"/>
    </source>
</evidence>
<feature type="domain" description="Glycoside hydrolase family 5" evidence="8">
    <location>
        <begin position="78"/>
        <end position="366"/>
    </location>
</feature>
<dbReference type="InterPro" id="IPR001547">
    <property type="entry name" value="Glyco_hydro_5"/>
</dbReference>
<evidence type="ECO:0000256" key="1">
    <source>
        <dbReference type="ARBA" id="ARBA00005641"/>
    </source>
</evidence>
<organism evidence="9 10">
    <name type="scientific">Rubripirellula obstinata</name>
    <dbReference type="NCBI Taxonomy" id="406547"/>
    <lineage>
        <taxon>Bacteria</taxon>
        <taxon>Pseudomonadati</taxon>
        <taxon>Planctomycetota</taxon>
        <taxon>Planctomycetia</taxon>
        <taxon>Pirellulales</taxon>
        <taxon>Pirellulaceae</taxon>
        <taxon>Rubripirellula</taxon>
    </lineage>
</organism>
<evidence type="ECO:0000256" key="7">
    <source>
        <dbReference type="RuleBase" id="RU361153"/>
    </source>
</evidence>
<keyword evidence="5 7" id="KW-0326">Glycosidase</keyword>
<dbReference type="AlphaFoldDB" id="A0A5B1CH00"/>
<dbReference type="Proteomes" id="UP000322699">
    <property type="component" value="Unassembled WGS sequence"/>
</dbReference>
<comment type="caution">
    <text evidence="9">The sequence shown here is derived from an EMBL/GenBank/DDBJ whole genome shotgun (WGS) entry which is preliminary data.</text>
</comment>
<dbReference type="PANTHER" id="PTHR31297">
    <property type="entry name" value="GLUCAN ENDO-1,6-BETA-GLUCOSIDASE B"/>
    <property type="match status" value="1"/>
</dbReference>